<feature type="region of interest" description="Disordered" evidence="1">
    <location>
        <begin position="1"/>
        <end position="32"/>
    </location>
</feature>
<proteinExistence type="predicted"/>
<keyword evidence="3" id="KW-1185">Reference proteome</keyword>
<evidence type="ECO:0000313" key="2">
    <source>
        <dbReference type="EMBL" id="VEL15781.1"/>
    </source>
</evidence>
<gene>
    <name evidence="2" type="ORF">PXEA_LOCUS9221</name>
</gene>
<evidence type="ECO:0000313" key="3">
    <source>
        <dbReference type="Proteomes" id="UP000784294"/>
    </source>
</evidence>
<sequence length="101" mass="11185">MPEGAREVPSELFPPPAIDLSGDLVKPPEESVEKPFPRRIVAFASLHDDPIRSDSACCGLVCSLHIRMNIARLDPAKFRLESLRSRLDELISLVIFFGATL</sequence>
<evidence type="ECO:0000256" key="1">
    <source>
        <dbReference type="SAM" id="MobiDB-lite"/>
    </source>
</evidence>
<dbReference type="Proteomes" id="UP000784294">
    <property type="component" value="Unassembled WGS sequence"/>
</dbReference>
<comment type="caution">
    <text evidence="2">The sequence shown here is derived from an EMBL/GenBank/DDBJ whole genome shotgun (WGS) entry which is preliminary data.</text>
</comment>
<accession>A0A448WN18</accession>
<dbReference type="EMBL" id="CAAALY010025897">
    <property type="protein sequence ID" value="VEL15781.1"/>
    <property type="molecule type" value="Genomic_DNA"/>
</dbReference>
<protein>
    <submittedName>
        <fullName evidence="2">Uncharacterized protein</fullName>
    </submittedName>
</protein>
<reference evidence="2" key="1">
    <citation type="submission" date="2018-11" db="EMBL/GenBank/DDBJ databases">
        <authorList>
            <consortium name="Pathogen Informatics"/>
        </authorList>
    </citation>
    <scope>NUCLEOTIDE SEQUENCE</scope>
</reference>
<dbReference type="AlphaFoldDB" id="A0A448WN18"/>
<name>A0A448WN18_9PLAT</name>
<organism evidence="2 3">
    <name type="scientific">Protopolystoma xenopodis</name>
    <dbReference type="NCBI Taxonomy" id="117903"/>
    <lineage>
        <taxon>Eukaryota</taxon>
        <taxon>Metazoa</taxon>
        <taxon>Spiralia</taxon>
        <taxon>Lophotrochozoa</taxon>
        <taxon>Platyhelminthes</taxon>
        <taxon>Monogenea</taxon>
        <taxon>Polyopisthocotylea</taxon>
        <taxon>Polystomatidea</taxon>
        <taxon>Polystomatidae</taxon>
        <taxon>Protopolystoma</taxon>
    </lineage>
</organism>